<keyword evidence="1" id="KW-1133">Transmembrane helix</keyword>
<reference evidence="2" key="5">
    <citation type="submission" date="2023-07" db="EMBL/GenBank/DDBJ databases">
        <title>Dynamics of blaOXA-23 gene transmission in Acinetobacter spp. from contaminated veterinary surfaces.</title>
        <authorList>
            <person name="Moreira Da Silva J."/>
            <person name="Menezes J."/>
            <person name="Fernandes L."/>
            <person name="Marques C."/>
            <person name="Amaral A."/>
            <person name="Timofte D."/>
            <person name="Pomba C."/>
        </authorList>
    </citation>
    <scope>NUCLEOTIDE SEQUENCE</scope>
    <source>
        <strain evidence="2">CMVB11Z4A1</strain>
    </source>
</reference>
<reference evidence="4" key="2">
    <citation type="journal article" date="2019" name="Nat. Commun.">
        <title>Spatiotemporal dynamics of multidrug resistant bacteria on intensive care unit surfaces.</title>
        <authorList>
            <person name="D'Souza A.W."/>
            <person name="Potter R.F."/>
            <person name="Wallace M."/>
            <person name="Shupe A."/>
            <person name="Patel S."/>
            <person name="Sun X."/>
            <person name="Gul D."/>
            <person name="Kwon J.H."/>
            <person name="Andleeb S."/>
            <person name="Burnham C.D."/>
            <person name="Dantas G."/>
        </authorList>
    </citation>
    <scope>NUCLEOTIDE SEQUENCE</scope>
    <source>
        <strain evidence="4">AL_065</strain>
    </source>
</reference>
<dbReference type="AlphaFoldDB" id="A0A380V4L8"/>
<sequence length="124" mass="14304">MTLNLLWKYKHWIAIAVFFFLWLGQVAYTNHLSGKLRKAGEQCTIKIQKIEQNHLKALTHKQNQINQMSADYEAAKSEQHVQVETVTREVQKIIDRPVYLNHCFDDDGLQQLNSLITSGASKPP</sequence>
<feature type="transmembrane region" description="Helical" evidence="1">
    <location>
        <begin position="12"/>
        <end position="28"/>
    </location>
</feature>
<dbReference type="EMBL" id="CP078045">
    <property type="protein sequence ID" value="QXR06550.1"/>
    <property type="molecule type" value="Genomic_DNA"/>
</dbReference>
<dbReference type="EMBL" id="JAUUUS010000340">
    <property type="protein sequence ID" value="MDP1449300.1"/>
    <property type="molecule type" value="Genomic_DNA"/>
</dbReference>
<reference evidence="3 6" key="3">
    <citation type="submission" date="2019-11" db="EMBL/GenBank/DDBJ databases">
        <title>FDA dAtabase for Regulatory Grade micrObial Sequences (FDA-ARGOS): Supporting development and validation of Infectious Disease Dx tests.</title>
        <authorList>
            <person name="Patel R."/>
            <person name="Rucinski S."/>
            <person name="Tallon L."/>
            <person name="Sadzewicz L."/>
            <person name="Vavikolanu K."/>
            <person name="Mehta A."/>
            <person name="Aluvathingal J."/>
            <person name="Nadendla S."/>
            <person name="Nandy P."/>
            <person name="Geyer C."/>
            <person name="Yan Y."/>
            <person name="Sichtig H."/>
        </authorList>
    </citation>
    <scope>NUCLEOTIDE SEQUENCE [LARGE SCALE GENOMIC DNA]</scope>
    <source>
        <strain evidence="3 6">FDAARGOS_557</strain>
    </source>
</reference>
<dbReference type="Proteomes" id="UP000509126">
    <property type="component" value="Chromosome"/>
</dbReference>
<reference evidence="4" key="4">
    <citation type="submission" date="2021-06" db="EMBL/GenBank/DDBJ databases">
        <authorList>
            <person name="Diorio-Toth L."/>
        </authorList>
    </citation>
    <scope>NUCLEOTIDE SEQUENCE</scope>
    <source>
        <strain evidence="4">AL_065</strain>
    </source>
</reference>
<name>A0A380V4L8_ACILW</name>
<evidence type="ECO:0000256" key="1">
    <source>
        <dbReference type="SAM" id="Phobius"/>
    </source>
</evidence>
<keyword evidence="1" id="KW-0472">Membrane</keyword>
<evidence type="ECO:0000313" key="4">
    <source>
        <dbReference type="EMBL" id="QXR06550.1"/>
    </source>
</evidence>
<accession>A0A380V4L8</accession>
<organism evidence="4 5">
    <name type="scientific">Acinetobacter lwoffii</name>
    <dbReference type="NCBI Taxonomy" id="28090"/>
    <lineage>
        <taxon>Bacteria</taxon>
        <taxon>Pseudomonadati</taxon>
        <taxon>Pseudomonadota</taxon>
        <taxon>Gammaproteobacteria</taxon>
        <taxon>Moraxellales</taxon>
        <taxon>Moraxellaceae</taxon>
        <taxon>Acinetobacter</taxon>
    </lineage>
</organism>
<dbReference type="Proteomes" id="UP000293391">
    <property type="component" value="Chromosome"/>
</dbReference>
<proteinExistence type="predicted"/>
<dbReference type="RefSeq" id="WP_004279637.1">
    <property type="nucleotide sequence ID" value="NZ_BBSQ01000029.1"/>
</dbReference>
<evidence type="ECO:0000313" key="5">
    <source>
        <dbReference type="Proteomes" id="UP000293391"/>
    </source>
</evidence>
<evidence type="ECO:0000313" key="2">
    <source>
        <dbReference type="EMBL" id="MDP1449300.1"/>
    </source>
</evidence>
<dbReference type="EMBL" id="CP054803">
    <property type="protein sequence ID" value="QKU22141.1"/>
    <property type="molecule type" value="Genomic_DNA"/>
</dbReference>
<evidence type="ECO:0000313" key="3">
    <source>
        <dbReference type="EMBL" id="QKU22141.1"/>
    </source>
</evidence>
<evidence type="ECO:0008006" key="7">
    <source>
        <dbReference type="Google" id="ProtNLM"/>
    </source>
</evidence>
<gene>
    <name evidence="4" type="ORF">EVX74_010565</name>
    <name evidence="3" type="ORF">FOB19_12490</name>
    <name evidence="2" type="ORF">Q8G51_16320</name>
</gene>
<reference evidence="4" key="1">
    <citation type="submission" date="2018-10" db="EMBL/GenBank/DDBJ databases">
        <authorList>
            <person name="D'Souza A.W."/>
            <person name="Potter R.F."/>
            <person name="Wallace M."/>
            <person name="Shupe A."/>
            <person name="Patel S."/>
            <person name="Sun S."/>
            <person name="Gul D."/>
            <person name="Kwon J.H."/>
            <person name="Andleeb S."/>
            <person name="Burnham C.-A.D."/>
            <person name="Dantas G."/>
        </authorList>
    </citation>
    <scope>NUCLEOTIDE SEQUENCE</scope>
    <source>
        <strain evidence="4">AL_065</strain>
    </source>
</reference>
<keyword evidence="1" id="KW-0812">Transmembrane</keyword>
<evidence type="ECO:0000313" key="6">
    <source>
        <dbReference type="Proteomes" id="UP000509126"/>
    </source>
</evidence>
<dbReference type="Proteomes" id="UP001242129">
    <property type="component" value="Unassembled WGS sequence"/>
</dbReference>
<protein>
    <recommendedName>
        <fullName evidence="7">DUF2570 domain-containing protein</fullName>
    </recommendedName>
</protein>